<reference evidence="2 3" key="1">
    <citation type="journal article" date="2020" name="Nature">
        <title>Six reference-quality genomes reveal evolution of bat adaptations.</title>
        <authorList>
            <person name="Jebb D."/>
            <person name="Huang Z."/>
            <person name="Pippel M."/>
            <person name="Hughes G.M."/>
            <person name="Lavrichenko K."/>
            <person name="Devanna P."/>
            <person name="Winkler S."/>
            <person name="Jermiin L.S."/>
            <person name="Skirmuntt E.C."/>
            <person name="Katzourakis A."/>
            <person name="Burkitt-Gray L."/>
            <person name="Ray D.A."/>
            <person name="Sullivan K.A.M."/>
            <person name="Roscito J.G."/>
            <person name="Kirilenko B.M."/>
            <person name="Davalos L.M."/>
            <person name="Corthals A.P."/>
            <person name="Power M.L."/>
            <person name="Jones G."/>
            <person name="Ransome R.D."/>
            <person name="Dechmann D.K.N."/>
            <person name="Locatelli A.G."/>
            <person name="Puechmaille S.J."/>
            <person name="Fedrigo O."/>
            <person name="Jarvis E.D."/>
            <person name="Hiller M."/>
            <person name="Vernes S.C."/>
            <person name="Myers E.W."/>
            <person name="Teeling E.C."/>
        </authorList>
    </citation>
    <scope>NUCLEOTIDE SEQUENCE [LARGE SCALE GENOMIC DNA]</scope>
    <source>
        <strain evidence="2">MRhiFer1</strain>
        <tissue evidence="2">Lung</tissue>
    </source>
</reference>
<feature type="compositionally biased region" description="Low complexity" evidence="1">
    <location>
        <begin position="145"/>
        <end position="160"/>
    </location>
</feature>
<evidence type="ECO:0000313" key="2">
    <source>
        <dbReference type="EMBL" id="KAF6351700.1"/>
    </source>
</evidence>
<gene>
    <name evidence="2" type="ORF">mRhiFer1_010196</name>
</gene>
<organism evidence="2 3">
    <name type="scientific">Rhinolophus ferrumequinum</name>
    <name type="common">Greater horseshoe bat</name>
    <dbReference type="NCBI Taxonomy" id="59479"/>
    <lineage>
        <taxon>Eukaryota</taxon>
        <taxon>Metazoa</taxon>
        <taxon>Chordata</taxon>
        <taxon>Craniata</taxon>
        <taxon>Vertebrata</taxon>
        <taxon>Euteleostomi</taxon>
        <taxon>Mammalia</taxon>
        <taxon>Eutheria</taxon>
        <taxon>Laurasiatheria</taxon>
        <taxon>Chiroptera</taxon>
        <taxon>Yinpterochiroptera</taxon>
        <taxon>Rhinolophoidea</taxon>
        <taxon>Rhinolophidae</taxon>
        <taxon>Rhinolophinae</taxon>
        <taxon>Rhinolophus</taxon>
    </lineage>
</organism>
<proteinExistence type="predicted"/>
<protein>
    <submittedName>
        <fullName evidence="2">Uncharacterized protein</fullName>
    </submittedName>
</protein>
<evidence type="ECO:0000313" key="3">
    <source>
        <dbReference type="Proteomes" id="UP000585614"/>
    </source>
</evidence>
<comment type="caution">
    <text evidence="2">The sequence shown here is derived from an EMBL/GenBank/DDBJ whole genome shotgun (WGS) entry which is preliminary data.</text>
</comment>
<sequence>MPCAQGHSALEHPVLGRVQPDILVLINSNNHLRGLGLGVLLPLSPPAASKCLGCSALTNSPTVKWNHARLPQPRSAPTRFPVTTNVFLYTVLHLSPFFMYTCPPLQKPETWIQSLWVGKARGSERRCLTHSLYRVAEPPSRTEEPSASPAPQALPASLLL</sequence>
<accession>A0A7J7XR09</accession>
<dbReference type="EMBL" id="JACAGC010000008">
    <property type="protein sequence ID" value="KAF6351700.1"/>
    <property type="molecule type" value="Genomic_DNA"/>
</dbReference>
<feature type="region of interest" description="Disordered" evidence="1">
    <location>
        <begin position="136"/>
        <end position="160"/>
    </location>
</feature>
<dbReference type="AlphaFoldDB" id="A0A7J7XR09"/>
<dbReference type="Proteomes" id="UP000585614">
    <property type="component" value="Unassembled WGS sequence"/>
</dbReference>
<name>A0A7J7XR09_RHIFE</name>
<evidence type="ECO:0000256" key="1">
    <source>
        <dbReference type="SAM" id="MobiDB-lite"/>
    </source>
</evidence>